<accession>A0ACA9SU97</accession>
<name>A0ACA9SU97_9GLOM</name>
<proteinExistence type="predicted"/>
<sequence>ITCSSQIEQSDIQDYVQEEVWRSFLKHFYEAIDEEATFTTEFKKA</sequence>
<reference evidence="1" key="1">
    <citation type="submission" date="2021-06" db="EMBL/GenBank/DDBJ databases">
        <authorList>
            <person name="Kallberg Y."/>
            <person name="Tangrot J."/>
            <person name="Rosling A."/>
        </authorList>
    </citation>
    <scope>NUCLEOTIDE SEQUENCE</scope>
    <source>
        <strain evidence="1">MA461A</strain>
    </source>
</reference>
<comment type="caution">
    <text evidence="1">The sequence shown here is derived from an EMBL/GenBank/DDBJ whole genome shotgun (WGS) entry which is preliminary data.</text>
</comment>
<feature type="non-terminal residue" evidence="1">
    <location>
        <position position="1"/>
    </location>
</feature>
<evidence type="ECO:0000313" key="2">
    <source>
        <dbReference type="Proteomes" id="UP000789920"/>
    </source>
</evidence>
<gene>
    <name evidence="1" type="ORF">RPERSI_LOCUS34658</name>
</gene>
<protein>
    <submittedName>
        <fullName evidence="1">27276_t:CDS:1</fullName>
    </submittedName>
</protein>
<evidence type="ECO:0000313" key="1">
    <source>
        <dbReference type="EMBL" id="CAG8847482.1"/>
    </source>
</evidence>
<dbReference type="EMBL" id="CAJVQC010156155">
    <property type="protein sequence ID" value="CAG8847482.1"/>
    <property type="molecule type" value="Genomic_DNA"/>
</dbReference>
<keyword evidence="2" id="KW-1185">Reference proteome</keyword>
<dbReference type="Proteomes" id="UP000789920">
    <property type="component" value="Unassembled WGS sequence"/>
</dbReference>
<organism evidence="1 2">
    <name type="scientific">Racocetra persica</name>
    <dbReference type="NCBI Taxonomy" id="160502"/>
    <lineage>
        <taxon>Eukaryota</taxon>
        <taxon>Fungi</taxon>
        <taxon>Fungi incertae sedis</taxon>
        <taxon>Mucoromycota</taxon>
        <taxon>Glomeromycotina</taxon>
        <taxon>Glomeromycetes</taxon>
        <taxon>Diversisporales</taxon>
        <taxon>Gigasporaceae</taxon>
        <taxon>Racocetra</taxon>
    </lineage>
</organism>